<protein>
    <recommendedName>
        <fullName evidence="3">Sel1 repeat family protein</fullName>
    </recommendedName>
</protein>
<accession>A0A381YDG5</accession>
<evidence type="ECO:0008006" key="3">
    <source>
        <dbReference type="Google" id="ProtNLM"/>
    </source>
</evidence>
<feature type="compositionally biased region" description="Gly residues" evidence="1">
    <location>
        <begin position="221"/>
        <end position="244"/>
    </location>
</feature>
<sequence length="244" mass="27161">MQFYIRSLVVVALIVASVSWSAESELFPNIRKARKQADQSEASSVVVDEEMIVTAPKPKRGHVPQFEYLLETYKARSKGSLLYRQGKYAEAFPYLLVAAKRGFKLAQARVGFLFQQGLGTERDGEAAIAWLALSSTPDTLPEIRNYFRQQWAKIPPEYLPYLEELIEEYREEFGDRENRVVCDTSRKAGTHFGKLTCRFMDESFYQDFSEAINSDEAIPQIGGGGASGSQSQGGGYPGSGAGSQ</sequence>
<dbReference type="Gene3D" id="1.25.40.10">
    <property type="entry name" value="Tetratricopeptide repeat domain"/>
    <property type="match status" value="1"/>
</dbReference>
<dbReference type="AlphaFoldDB" id="A0A381YDG5"/>
<dbReference type="SUPFAM" id="SSF81901">
    <property type="entry name" value="HCP-like"/>
    <property type="match status" value="1"/>
</dbReference>
<organism evidence="2">
    <name type="scientific">marine metagenome</name>
    <dbReference type="NCBI Taxonomy" id="408172"/>
    <lineage>
        <taxon>unclassified sequences</taxon>
        <taxon>metagenomes</taxon>
        <taxon>ecological metagenomes</taxon>
    </lineage>
</organism>
<evidence type="ECO:0000256" key="1">
    <source>
        <dbReference type="SAM" id="MobiDB-lite"/>
    </source>
</evidence>
<dbReference type="EMBL" id="UINC01017990">
    <property type="protein sequence ID" value="SVA75146.1"/>
    <property type="molecule type" value="Genomic_DNA"/>
</dbReference>
<reference evidence="2" key="1">
    <citation type="submission" date="2018-05" db="EMBL/GenBank/DDBJ databases">
        <authorList>
            <person name="Lanie J.A."/>
            <person name="Ng W.-L."/>
            <person name="Kazmierczak K.M."/>
            <person name="Andrzejewski T.M."/>
            <person name="Davidsen T.M."/>
            <person name="Wayne K.J."/>
            <person name="Tettelin H."/>
            <person name="Glass J.I."/>
            <person name="Rusch D."/>
            <person name="Podicherti R."/>
            <person name="Tsui H.-C.T."/>
            <person name="Winkler M.E."/>
        </authorList>
    </citation>
    <scope>NUCLEOTIDE SEQUENCE</scope>
</reference>
<evidence type="ECO:0000313" key="2">
    <source>
        <dbReference type="EMBL" id="SVA75146.1"/>
    </source>
</evidence>
<proteinExistence type="predicted"/>
<gene>
    <name evidence="2" type="ORF">METZ01_LOCUS128000</name>
</gene>
<feature type="region of interest" description="Disordered" evidence="1">
    <location>
        <begin position="217"/>
        <end position="244"/>
    </location>
</feature>
<dbReference type="InterPro" id="IPR011990">
    <property type="entry name" value="TPR-like_helical_dom_sf"/>
</dbReference>
<name>A0A381YDG5_9ZZZZ</name>